<evidence type="ECO:0000313" key="9">
    <source>
        <dbReference type="Proteomes" id="UP001165060"/>
    </source>
</evidence>
<evidence type="ECO:0000256" key="4">
    <source>
        <dbReference type="ARBA" id="ARBA00022840"/>
    </source>
</evidence>
<dbReference type="PROSITE" id="PS51192">
    <property type="entry name" value="HELICASE_ATP_BIND_1"/>
    <property type="match status" value="1"/>
</dbReference>
<evidence type="ECO:0000259" key="7">
    <source>
        <dbReference type="PROSITE" id="PS51194"/>
    </source>
</evidence>
<sequence>MGLGKTVTSLAIMAHHLPKWKPLLVICPPSLRYMWPTEIEKFFPSLPSTSVRIVQSFSDTSWAVWDQATMSYSVDSSIKVLVLTYSQLRVPQSGGDSAKALTTVLAHLSFPCVICDESHHLKTPDSQKTQASLALLRRAEHVILLSGTPALSRPVELYCQVSSLQPSLFGSYNEFTKRFCDARRGRFGWDVGGSSNEEELNKLLQRVMIRRLKRDVLGDLPEKTRRIVRIATNPKSTASKETAAAIKEWKEGSSDASAEQLLGGGEGGTTDHFAARAAMMQAYRLGGIAKVSACSDWIDEWLASSGEEKVLLFAHHKEVMDALEERVVKFLATNVPRGCRKNKKRHMRIDGGVSPKERQASVKAFQSDSHVRIAVLSVTAAGVGLTLTAASNAVFVELNWSPGVMFQAEDRIHRIGQRNAVNISYLCVEDPSISIDGLIYGMLKKKVKNVGAIVDAGSTSRDMAAEKSGGGEGGEGGGLGGGGVGGGVELPDFGGDGKTRKPPTAKGSIASFFQKQVVAKKDEKEKEERRSSGASEVVELLDSDSDDEGSQGSPGSTKGMFAPAPSVKFACSACTFEQTRPNPKKAKTMACSMCCTVNDLPRRRQDGAAEATAMSPPSRLGFRCSKNTSRFSIYEAASGASLGLNFSVDDAADTQELRKIMAGVPERLGGKKTGVEDTLKEVRGFLAQFNMLREISKKALKDKAIMVTADNVRLRAVEALEITVDKDRKVFERYVGGEGGGDDGGCKWCGAKEGTVQGASYCNQECFENSQIRGKGTWYQSTHIRAALFELERGVCVCCKIDAHGLFTRIKGLQPSERLNALLGSSFTLPKSSTAVRRLLSEPVETMFWE</sequence>
<dbReference type="SMART" id="SM00490">
    <property type="entry name" value="HELICc"/>
    <property type="match status" value="1"/>
</dbReference>
<keyword evidence="3" id="KW-0347">Helicase</keyword>
<dbReference type="InterPro" id="IPR038718">
    <property type="entry name" value="SNF2-like_sf"/>
</dbReference>
<feature type="domain" description="Helicase ATP-binding" evidence="6">
    <location>
        <begin position="1"/>
        <end position="167"/>
    </location>
</feature>
<evidence type="ECO:0000256" key="3">
    <source>
        <dbReference type="ARBA" id="ARBA00022806"/>
    </source>
</evidence>
<dbReference type="SUPFAM" id="SSF52540">
    <property type="entry name" value="P-loop containing nucleoside triphosphate hydrolases"/>
    <property type="match status" value="2"/>
</dbReference>
<evidence type="ECO:0000313" key="8">
    <source>
        <dbReference type="EMBL" id="GMI30880.1"/>
    </source>
</evidence>
<proteinExistence type="predicted"/>
<comment type="caution">
    <text evidence="8">The sequence shown here is derived from an EMBL/GenBank/DDBJ whole genome shotgun (WGS) entry which is preliminary data.</text>
</comment>
<feature type="region of interest" description="Disordered" evidence="5">
    <location>
        <begin position="461"/>
        <end position="561"/>
    </location>
</feature>
<keyword evidence="2" id="KW-0378">Hydrolase</keyword>
<dbReference type="PANTHER" id="PTHR45766">
    <property type="entry name" value="DNA ANNEALING HELICASE AND ENDONUCLEASE ZRANB3 FAMILY MEMBER"/>
    <property type="match status" value="1"/>
</dbReference>
<feature type="compositionally biased region" description="Basic and acidic residues" evidence="5">
    <location>
        <begin position="519"/>
        <end position="531"/>
    </location>
</feature>
<reference evidence="8 9" key="1">
    <citation type="journal article" date="2023" name="Commun. Biol.">
        <title>Genome analysis of Parmales, the sister group of diatoms, reveals the evolutionary specialization of diatoms from phago-mixotrophs to photoautotrophs.</title>
        <authorList>
            <person name="Ban H."/>
            <person name="Sato S."/>
            <person name="Yoshikawa S."/>
            <person name="Yamada K."/>
            <person name="Nakamura Y."/>
            <person name="Ichinomiya M."/>
            <person name="Sato N."/>
            <person name="Blanc-Mathieu R."/>
            <person name="Endo H."/>
            <person name="Kuwata A."/>
            <person name="Ogata H."/>
        </authorList>
    </citation>
    <scope>NUCLEOTIDE SEQUENCE [LARGE SCALE GENOMIC DNA]</scope>
</reference>
<evidence type="ECO:0000256" key="5">
    <source>
        <dbReference type="SAM" id="MobiDB-lite"/>
    </source>
</evidence>
<dbReference type="PROSITE" id="PS51194">
    <property type="entry name" value="HELICASE_CTER"/>
    <property type="match status" value="1"/>
</dbReference>
<keyword evidence="1" id="KW-0547">Nucleotide-binding</keyword>
<dbReference type="PANTHER" id="PTHR45766:SF3">
    <property type="entry name" value="DNA ANNEALING HELICASE AND ENDONUCLEASE ZRANB3"/>
    <property type="match status" value="1"/>
</dbReference>
<dbReference type="InterPro" id="IPR001650">
    <property type="entry name" value="Helicase_C-like"/>
</dbReference>
<dbReference type="Gene3D" id="3.40.50.10810">
    <property type="entry name" value="Tandem AAA-ATPase domain"/>
    <property type="match status" value="1"/>
</dbReference>
<dbReference type="Gene3D" id="3.40.50.300">
    <property type="entry name" value="P-loop containing nucleotide triphosphate hydrolases"/>
    <property type="match status" value="1"/>
</dbReference>
<dbReference type="EMBL" id="BRYB01004432">
    <property type="protein sequence ID" value="GMI30880.1"/>
    <property type="molecule type" value="Genomic_DNA"/>
</dbReference>
<gene>
    <name evidence="8" type="ORF">TeGR_g14170</name>
</gene>
<feature type="domain" description="Helicase C-terminal" evidence="7">
    <location>
        <begin position="297"/>
        <end position="458"/>
    </location>
</feature>
<feature type="compositionally biased region" description="Acidic residues" evidence="5">
    <location>
        <begin position="539"/>
        <end position="549"/>
    </location>
</feature>
<organism evidence="8 9">
    <name type="scientific">Tetraparma gracilis</name>
    <dbReference type="NCBI Taxonomy" id="2962635"/>
    <lineage>
        <taxon>Eukaryota</taxon>
        <taxon>Sar</taxon>
        <taxon>Stramenopiles</taxon>
        <taxon>Ochrophyta</taxon>
        <taxon>Bolidophyceae</taxon>
        <taxon>Parmales</taxon>
        <taxon>Triparmaceae</taxon>
        <taxon>Tetraparma</taxon>
    </lineage>
</organism>
<feature type="non-terminal residue" evidence="8">
    <location>
        <position position="850"/>
    </location>
</feature>
<feature type="compositionally biased region" description="Gly residues" evidence="5">
    <location>
        <begin position="468"/>
        <end position="488"/>
    </location>
</feature>
<dbReference type="Pfam" id="PF00176">
    <property type="entry name" value="SNF2-rel_dom"/>
    <property type="match status" value="1"/>
</dbReference>
<evidence type="ECO:0000256" key="2">
    <source>
        <dbReference type="ARBA" id="ARBA00022801"/>
    </source>
</evidence>
<accession>A0ABQ6MRP0</accession>
<dbReference type="InterPro" id="IPR014001">
    <property type="entry name" value="Helicase_ATP-bd"/>
</dbReference>
<dbReference type="InterPro" id="IPR027417">
    <property type="entry name" value="P-loop_NTPase"/>
</dbReference>
<evidence type="ECO:0000259" key="6">
    <source>
        <dbReference type="PROSITE" id="PS51192"/>
    </source>
</evidence>
<name>A0ABQ6MRP0_9STRA</name>
<dbReference type="InterPro" id="IPR049730">
    <property type="entry name" value="SNF2/RAD54-like_C"/>
</dbReference>
<protein>
    <submittedName>
        <fullName evidence="8">Uncharacterized protein</fullName>
    </submittedName>
</protein>
<dbReference type="Proteomes" id="UP001165060">
    <property type="component" value="Unassembled WGS sequence"/>
</dbReference>
<dbReference type="CDD" id="cd18793">
    <property type="entry name" value="SF2_C_SNF"/>
    <property type="match status" value="1"/>
</dbReference>
<dbReference type="InterPro" id="IPR000330">
    <property type="entry name" value="SNF2_N"/>
</dbReference>
<keyword evidence="9" id="KW-1185">Reference proteome</keyword>
<dbReference type="Pfam" id="PF00271">
    <property type="entry name" value="Helicase_C"/>
    <property type="match status" value="1"/>
</dbReference>
<evidence type="ECO:0000256" key="1">
    <source>
        <dbReference type="ARBA" id="ARBA00022741"/>
    </source>
</evidence>
<keyword evidence="4" id="KW-0067">ATP-binding</keyword>